<dbReference type="InParanoid" id="A0A3B1K7I7"/>
<proteinExistence type="predicted"/>
<dbReference type="AlphaFoldDB" id="A0A3B1K7I7"/>
<evidence type="ECO:0000313" key="2">
    <source>
        <dbReference type="Proteomes" id="UP000018467"/>
    </source>
</evidence>
<reference evidence="1" key="4">
    <citation type="submission" date="2025-09" db="UniProtKB">
        <authorList>
            <consortium name="Ensembl"/>
        </authorList>
    </citation>
    <scope>IDENTIFICATION</scope>
</reference>
<reference evidence="1" key="3">
    <citation type="submission" date="2025-08" db="UniProtKB">
        <authorList>
            <consortium name="Ensembl"/>
        </authorList>
    </citation>
    <scope>IDENTIFICATION</scope>
</reference>
<sequence length="58" mass="6640">MLFCSLIKERKGKKRPAFQHKNLIPIVWTCFAASSIEQLAFIDGTMSSKLYPRILKIA</sequence>
<accession>A0A3B1K7I7</accession>
<dbReference type="Proteomes" id="UP000018467">
    <property type="component" value="Unassembled WGS sequence"/>
</dbReference>
<evidence type="ECO:0000313" key="1">
    <source>
        <dbReference type="Ensembl" id="ENSAMXP00000050443.1"/>
    </source>
</evidence>
<keyword evidence="2" id="KW-1185">Reference proteome</keyword>
<dbReference type="Bgee" id="ENSAMXG00000039038">
    <property type="expression patterns" value="Expressed in bone element and 1 other cell type or tissue"/>
</dbReference>
<dbReference type="Ensembl" id="ENSAMXT00000057823.1">
    <property type="protein sequence ID" value="ENSAMXP00000050443.1"/>
    <property type="gene ID" value="ENSAMXG00000039038.1"/>
</dbReference>
<reference evidence="2" key="1">
    <citation type="submission" date="2013-03" db="EMBL/GenBank/DDBJ databases">
        <authorList>
            <person name="Jeffery W."/>
            <person name="Warren W."/>
            <person name="Wilson R.K."/>
        </authorList>
    </citation>
    <scope>NUCLEOTIDE SEQUENCE</scope>
    <source>
        <strain evidence="2">female</strain>
    </source>
</reference>
<name>A0A3B1K7I7_ASTMX</name>
<protein>
    <submittedName>
        <fullName evidence="1">Uncharacterized protein</fullName>
    </submittedName>
</protein>
<organism evidence="1 2">
    <name type="scientific">Astyanax mexicanus</name>
    <name type="common">Blind cave fish</name>
    <name type="synonym">Astyanax fasciatus mexicanus</name>
    <dbReference type="NCBI Taxonomy" id="7994"/>
    <lineage>
        <taxon>Eukaryota</taxon>
        <taxon>Metazoa</taxon>
        <taxon>Chordata</taxon>
        <taxon>Craniata</taxon>
        <taxon>Vertebrata</taxon>
        <taxon>Euteleostomi</taxon>
        <taxon>Actinopterygii</taxon>
        <taxon>Neopterygii</taxon>
        <taxon>Teleostei</taxon>
        <taxon>Ostariophysi</taxon>
        <taxon>Characiformes</taxon>
        <taxon>Characoidei</taxon>
        <taxon>Acestrorhamphidae</taxon>
        <taxon>Acestrorhamphinae</taxon>
        <taxon>Astyanax</taxon>
    </lineage>
</organism>
<reference evidence="2" key="2">
    <citation type="journal article" date="2014" name="Nat. Commun.">
        <title>The cavefish genome reveals candidate genes for eye loss.</title>
        <authorList>
            <person name="McGaugh S.E."/>
            <person name="Gross J.B."/>
            <person name="Aken B."/>
            <person name="Blin M."/>
            <person name="Borowsky R."/>
            <person name="Chalopin D."/>
            <person name="Hinaux H."/>
            <person name="Jeffery W.R."/>
            <person name="Keene A."/>
            <person name="Ma L."/>
            <person name="Minx P."/>
            <person name="Murphy D."/>
            <person name="O'Quin K.E."/>
            <person name="Retaux S."/>
            <person name="Rohner N."/>
            <person name="Searle S.M."/>
            <person name="Stahl B.A."/>
            <person name="Tabin C."/>
            <person name="Volff J.N."/>
            <person name="Yoshizawa M."/>
            <person name="Warren W.C."/>
        </authorList>
    </citation>
    <scope>NUCLEOTIDE SEQUENCE [LARGE SCALE GENOMIC DNA]</scope>
    <source>
        <strain evidence="2">female</strain>
    </source>
</reference>